<keyword evidence="3" id="KW-1185">Reference proteome</keyword>
<feature type="compositionally biased region" description="Basic and acidic residues" evidence="1">
    <location>
        <begin position="130"/>
        <end position="173"/>
    </location>
</feature>
<dbReference type="AlphaFoldDB" id="A0A6A6MJD9"/>
<accession>A0A6A6MJD9</accession>
<gene>
    <name evidence="2" type="ORF">GH714_028180</name>
</gene>
<feature type="region of interest" description="Disordered" evidence="1">
    <location>
        <begin position="237"/>
        <end position="294"/>
    </location>
</feature>
<feature type="compositionally biased region" description="Basic and acidic residues" evidence="1">
    <location>
        <begin position="248"/>
        <end position="273"/>
    </location>
</feature>
<dbReference type="Proteomes" id="UP000467840">
    <property type="component" value="Chromosome 14"/>
</dbReference>
<dbReference type="PANTHER" id="PTHR34837:SF1">
    <property type="entry name" value="LOW PROTEIN: ZINC FINGER CCCH DOMAIN PROTEIN"/>
    <property type="match status" value="1"/>
</dbReference>
<feature type="compositionally biased region" description="Basic and acidic residues" evidence="1">
    <location>
        <begin position="185"/>
        <end position="215"/>
    </location>
</feature>
<sequence length="294" mass="33313">MPRSSRHKSSKHSSRDARDYSDSEKESSSKDRKSKEDSTVRLPKESGSGEKRKLESKDNKDSFGSGNGKYLEEYSSSKRVKERVEDGVNDRWNGGDDDRGEGTKKLKEKSGESRSKRRDESAGAYGESEELVKKSSGKSEGKHRESSSRKEGREGGTDRERDREREREKERDRRVSRKVHASKHGSRDARAVRLPKESGFGEKRKLESKDNKDSFGSRNGRYLKEYSSSKRVMERVEDGVNDRWNGGDVDRGEGTKKLKEKSSESRSKRRDESAGAYGESEEVVKKGSRKSGKA</sequence>
<feature type="compositionally biased region" description="Basic and acidic residues" evidence="1">
    <location>
        <begin position="82"/>
        <end position="121"/>
    </location>
</feature>
<reference evidence="2 3" key="1">
    <citation type="journal article" date="2020" name="Mol. Plant">
        <title>The Chromosome-Based Rubber Tree Genome Provides New Insights into Spurge Genome Evolution and Rubber Biosynthesis.</title>
        <authorList>
            <person name="Liu J."/>
            <person name="Shi C."/>
            <person name="Shi C.C."/>
            <person name="Li W."/>
            <person name="Zhang Q.J."/>
            <person name="Zhang Y."/>
            <person name="Li K."/>
            <person name="Lu H.F."/>
            <person name="Shi C."/>
            <person name="Zhu S.T."/>
            <person name="Xiao Z.Y."/>
            <person name="Nan H."/>
            <person name="Yue Y."/>
            <person name="Zhu X.G."/>
            <person name="Wu Y."/>
            <person name="Hong X.N."/>
            <person name="Fan G.Y."/>
            <person name="Tong Y."/>
            <person name="Zhang D."/>
            <person name="Mao C.L."/>
            <person name="Liu Y.L."/>
            <person name="Hao S.J."/>
            <person name="Liu W.Q."/>
            <person name="Lv M.Q."/>
            <person name="Zhang H.B."/>
            <person name="Liu Y."/>
            <person name="Hu-Tang G.R."/>
            <person name="Wang J.P."/>
            <person name="Wang J.H."/>
            <person name="Sun Y.H."/>
            <person name="Ni S.B."/>
            <person name="Chen W.B."/>
            <person name="Zhang X.C."/>
            <person name="Jiao Y.N."/>
            <person name="Eichler E.E."/>
            <person name="Li G.H."/>
            <person name="Liu X."/>
            <person name="Gao L.Z."/>
        </authorList>
    </citation>
    <scope>NUCLEOTIDE SEQUENCE [LARGE SCALE GENOMIC DNA]</scope>
    <source>
        <strain evidence="3">cv. GT1</strain>
        <tissue evidence="2">Leaf</tissue>
    </source>
</reference>
<evidence type="ECO:0000313" key="2">
    <source>
        <dbReference type="EMBL" id="KAF2312129.1"/>
    </source>
</evidence>
<protein>
    <submittedName>
        <fullName evidence="2">Uncharacterized protein</fullName>
    </submittedName>
</protein>
<feature type="compositionally biased region" description="Basic and acidic residues" evidence="1">
    <location>
        <begin position="13"/>
        <end position="61"/>
    </location>
</feature>
<name>A0A6A6MJD9_HEVBR</name>
<evidence type="ECO:0000313" key="3">
    <source>
        <dbReference type="Proteomes" id="UP000467840"/>
    </source>
</evidence>
<comment type="caution">
    <text evidence="2">The sequence shown here is derived from an EMBL/GenBank/DDBJ whole genome shotgun (WGS) entry which is preliminary data.</text>
</comment>
<feature type="region of interest" description="Disordered" evidence="1">
    <location>
        <begin position="1"/>
        <end position="222"/>
    </location>
</feature>
<feature type="compositionally biased region" description="Basic residues" evidence="1">
    <location>
        <begin position="174"/>
        <end position="184"/>
    </location>
</feature>
<feature type="compositionally biased region" description="Basic residues" evidence="1">
    <location>
        <begin position="1"/>
        <end position="12"/>
    </location>
</feature>
<dbReference type="EMBL" id="JAAGAX010000006">
    <property type="protein sequence ID" value="KAF2312129.1"/>
    <property type="molecule type" value="Genomic_DNA"/>
</dbReference>
<evidence type="ECO:0000256" key="1">
    <source>
        <dbReference type="SAM" id="MobiDB-lite"/>
    </source>
</evidence>
<dbReference type="PANTHER" id="PTHR34837">
    <property type="entry name" value="OS05G0595500 PROTEIN"/>
    <property type="match status" value="1"/>
</dbReference>
<organism evidence="2 3">
    <name type="scientific">Hevea brasiliensis</name>
    <name type="common">Para rubber tree</name>
    <name type="synonym">Siphonia brasiliensis</name>
    <dbReference type="NCBI Taxonomy" id="3981"/>
    <lineage>
        <taxon>Eukaryota</taxon>
        <taxon>Viridiplantae</taxon>
        <taxon>Streptophyta</taxon>
        <taxon>Embryophyta</taxon>
        <taxon>Tracheophyta</taxon>
        <taxon>Spermatophyta</taxon>
        <taxon>Magnoliopsida</taxon>
        <taxon>eudicotyledons</taxon>
        <taxon>Gunneridae</taxon>
        <taxon>Pentapetalae</taxon>
        <taxon>rosids</taxon>
        <taxon>fabids</taxon>
        <taxon>Malpighiales</taxon>
        <taxon>Euphorbiaceae</taxon>
        <taxon>Crotonoideae</taxon>
        <taxon>Micrandreae</taxon>
        <taxon>Hevea</taxon>
    </lineage>
</organism>
<proteinExistence type="predicted"/>